<proteinExistence type="predicted"/>
<accession>A0A813IKE3</accession>
<evidence type="ECO:0000313" key="2">
    <source>
        <dbReference type="Proteomes" id="UP000626109"/>
    </source>
</evidence>
<comment type="caution">
    <text evidence="1">The sequence shown here is derived from an EMBL/GenBank/DDBJ whole genome shotgun (WGS) entry which is preliminary data.</text>
</comment>
<evidence type="ECO:0000313" key="1">
    <source>
        <dbReference type="EMBL" id="CAE8651017.1"/>
    </source>
</evidence>
<organism evidence="1 2">
    <name type="scientific">Polarella glacialis</name>
    <name type="common">Dinoflagellate</name>
    <dbReference type="NCBI Taxonomy" id="89957"/>
    <lineage>
        <taxon>Eukaryota</taxon>
        <taxon>Sar</taxon>
        <taxon>Alveolata</taxon>
        <taxon>Dinophyceae</taxon>
        <taxon>Suessiales</taxon>
        <taxon>Suessiaceae</taxon>
        <taxon>Polarella</taxon>
    </lineage>
</organism>
<name>A0A813IKE3_POLGL</name>
<dbReference type="EMBL" id="CAJNNW010009518">
    <property type="protein sequence ID" value="CAE8651017.1"/>
    <property type="molecule type" value="Genomic_DNA"/>
</dbReference>
<reference evidence="1" key="1">
    <citation type="submission" date="2021-02" db="EMBL/GenBank/DDBJ databases">
        <authorList>
            <person name="Dougan E. K."/>
            <person name="Rhodes N."/>
            <person name="Thang M."/>
            <person name="Chan C."/>
        </authorList>
    </citation>
    <scope>NUCLEOTIDE SEQUENCE</scope>
</reference>
<dbReference type="AlphaFoldDB" id="A0A813IKE3"/>
<protein>
    <submittedName>
        <fullName evidence="1">Uncharacterized protein</fullName>
    </submittedName>
</protein>
<feature type="non-terminal residue" evidence="1">
    <location>
        <position position="1"/>
    </location>
</feature>
<dbReference type="Proteomes" id="UP000626109">
    <property type="component" value="Unassembled WGS sequence"/>
</dbReference>
<gene>
    <name evidence="1" type="ORF">PGLA2088_LOCUS8775</name>
</gene>
<feature type="non-terminal residue" evidence="1">
    <location>
        <position position="129"/>
    </location>
</feature>
<sequence>KLAMNATRVRHLENALGLFEQTRRTETPFLPLDLFLRRYFQAHTFLDSKDRAWISDKTYELHRWRGLIDHLTPQPHNWVNRMRTFFMSDRWRSQTQNRKLPHHVRCSFPQSLFTRLDDSKGTKVALEVC</sequence>